<keyword evidence="3" id="KW-0812">Transmembrane</keyword>
<evidence type="ECO:0000256" key="1">
    <source>
        <dbReference type="ARBA" id="ARBA00006068"/>
    </source>
</evidence>
<feature type="transmembrane region" description="Helical" evidence="3">
    <location>
        <begin position="36"/>
        <end position="60"/>
    </location>
</feature>
<accession>A0A1B2DQJ7</accession>
<dbReference type="AlphaFoldDB" id="A0A1B2DQJ7"/>
<keyword evidence="3" id="KW-1133">Transmembrane helix</keyword>
<comment type="similarity">
    <text evidence="1">Belongs to the LytR/CpsA/Psr (LCP) family.</text>
</comment>
<dbReference type="InterPro" id="IPR050922">
    <property type="entry name" value="LytR/CpsA/Psr_CW_biosynth"/>
</dbReference>
<name>A0A1B2DQJ7_9BACL</name>
<dbReference type="Pfam" id="PF03816">
    <property type="entry name" value="LytR_cpsA_psr"/>
    <property type="match status" value="1"/>
</dbReference>
<dbReference type="EMBL" id="CP016808">
    <property type="protein sequence ID" value="ANY69970.1"/>
    <property type="molecule type" value="Genomic_DNA"/>
</dbReference>
<dbReference type="NCBIfam" id="TIGR00350">
    <property type="entry name" value="lytR_cpsA_psr"/>
    <property type="match status" value="1"/>
</dbReference>
<dbReference type="InterPro" id="IPR004474">
    <property type="entry name" value="LytR_CpsA_psr"/>
</dbReference>
<sequence length="352" mass="38780">MSEGSKGLPPRTAASRPGGAKKTAPKPKKKKKKGSVWIKIMFAVLSVLILIMLYVGYLAYVATNAVDTIGTANNIVVPEEESVKKKPTGMVLLGIDSREKGGGLNTDVMLVAIFNPNTKSASVISIPRDSVLQVDGYRERKANANYSTFFNNARSEKNMDKETAEKEAKKEIREMLSKYFGVDLKYTGIINFKGFTDVVDALDGVEVNVEMDMRYRDTADGTNINLSKGQQVLDGKNALDYVRYRKSNQGTAESSDFDRNRREMEVIGAIFDKMKSFEGVTKYDKVIGAVGSNLTLDMPPSEIKNMLSTYLGMGSSDITFQALNGTWKSPYVYVDSTSLEEARAVLQAKMAE</sequence>
<organism evidence="5">
    <name type="scientific">Paenibacillus sp. BIHB 4019</name>
    <dbReference type="NCBI Taxonomy" id="1870819"/>
    <lineage>
        <taxon>Bacteria</taxon>
        <taxon>Bacillati</taxon>
        <taxon>Bacillota</taxon>
        <taxon>Bacilli</taxon>
        <taxon>Bacillales</taxon>
        <taxon>Paenibacillaceae</taxon>
        <taxon>Paenibacillus</taxon>
    </lineage>
</organism>
<proteinExistence type="inferred from homology"/>
<feature type="region of interest" description="Disordered" evidence="2">
    <location>
        <begin position="1"/>
        <end position="30"/>
    </location>
</feature>
<gene>
    <name evidence="5" type="ORF">BBD42_28305</name>
</gene>
<evidence type="ECO:0000256" key="3">
    <source>
        <dbReference type="SAM" id="Phobius"/>
    </source>
</evidence>
<protein>
    <submittedName>
        <fullName evidence="5">Transcriptional regulator</fullName>
    </submittedName>
</protein>
<dbReference type="RefSeq" id="WP_099520920.1">
    <property type="nucleotide sequence ID" value="NZ_CP016808.1"/>
</dbReference>
<dbReference type="PANTHER" id="PTHR33392:SF6">
    <property type="entry name" value="POLYISOPRENYL-TEICHOIC ACID--PEPTIDOGLYCAN TEICHOIC ACID TRANSFERASE TAGU"/>
    <property type="match status" value="1"/>
</dbReference>
<evidence type="ECO:0000313" key="5">
    <source>
        <dbReference type="EMBL" id="ANY69970.1"/>
    </source>
</evidence>
<keyword evidence="3" id="KW-0472">Membrane</keyword>
<evidence type="ECO:0000256" key="2">
    <source>
        <dbReference type="SAM" id="MobiDB-lite"/>
    </source>
</evidence>
<feature type="domain" description="Cell envelope-related transcriptional attenuator" evidence="4">
    <location>
        <begin position="105"/>
        <end position="276"/>
    </location>
</feature>
<evidence type="ECO:0000259" key="4">
    <source>
        <dbReference type="Pfam" id="PF03816"/>
    </source>
</evidence>
<reference evidence="5" key="1">
    <citation type="submission" date="2016-08" db="EMBL/GenBank/DDBJ databases">
        <title>Complete Genome Seqeunce of Paenibacillus sp. BIHB 4019 from tea rhizoplane.</title>
        <authorList>
            <person name="Thakur R."/>
            <person name="Swarnkar M.K."/>
            <person name="Gulati A."/>
        </authorList>
    </citation>
    <scope>NUCLEOTIDE SEQUENCE [LARGE SCALE GENOMIC DNA]</scope>
    <source>
        <strain evidence="5">BIHB4019</strain>
    </source>
</reference>
<dbReference type="Gene3D" id="3.40.630.190">
    <property type="entry name" value="LCP protein"/>
    <property type="match status" value="1"/>
</dbReference>
<dbReference type="PANTHER" id="PTHR33392">
    <property type="entry name" value="POLYISOPRENYL-TEICHOIC ACID--PEPTIDOGLYCAN TEICHOIC ACID TRANSFERASE TAGU"/>
    <property type="match status" value="1"/>
</dbReference>